<evidence type="ECO:0000313" key="1">
    <source>
        <dbReference type="EMBL" id="CAG9532215.1"/>
    </source>
</evidence>
<keyword evidence="2" id="KW-1185">Reference proteome</keyword>
<reference evidence="1" key="1">
    <citation type="submission" date="2021-09" db="EMBL/GenBank/DDBJ databases">
        <authorList>
            <consortium name="Pathogen Informatics"/>
        </authorList>
    </citation>
    <scope>NUCLEOTIDE SEQUENCE</scope>
</reference>
<proteinExistence type="predicted"/>
<organism evidence="1 2">
    <name type="scientific">Cercopithifilaria johnstoni</name>
    <dbReference type="NCBI Taxonomy" id="2874296"/>
    <lineage>
        <taxon>Eukaryota</taxon>
        <taxon>Metazoa</taxon>
        <taxon>Ecdysozoa</taxon>
        <taxon>Nematoda</taxon>
        <taxon>Chromadorea</taxon>
        <taxon>Rhabditida</taxon>
        <taxon>Spirurina</taxon>
        <taxon>Spiruromorpha</taxon>
        <taxon>Filarioidea</taxon>
        <taxon>Onchocercidae</taxon>
        <taxon>Cercopithifilaria</taxon>
    </lineage>
</organism>
<protein>
    <submittedName>
        <fullName evidence="1">Uncharacterized protein</fullName>
    </submittedName>
</protein>
<dbReference type="AlphaFoldDB" id="A0A8J2LXT2"/>
<gene>
    <name evidence="1" type="ORF">CJOHNSTONI_LOCUS2546</name>
</gene>
<dbReference type="OrthoDB" id="5847243at2759"/>
<accession>A0A8J2LXT2</accession>
<dbReference type="EMBL" id="CAKAEH010000908">
    <property type="protein sequence ID" value="CAG9532215.1"/>
    <property type="molecule type" value="Genomic_DNA"/>
</dbReference>
<evidence type="ECO:0000313" key="2">
    <source>
        <dbReference type="Proteomes" id="UP000746747"/>
    </source>
</evidence>
<sequence length="95" mass="10771">MHKILDDLKIEEEGVVKGTKLYLENQKAFLNIGLLFSDLIDLIRQGKDVFLTVFTLPLSILFHSLGLTEVGDILRNYGLRVIVDIIANDNDMQIL</sequence>
<comment type="caution">
    <text evidence="1">The sequence shown here is derived from an EMBL/GenBank/DDBJ whole genome shotgun (WGS) entry which is preliminary data.</text>
</comment>
<name>A0A8J2LXT2_9BILA</name>
<dbReference type="Proteomes" id="UP000746747">
    <property type="component" value="Unassembled WGS sequence"/>
</dbReference>